<evidence type="ECO:0000313" key="2">
    <source>
        <dbReference type="EMBL" id="EGD88616.1"/>
    </source>
</evidence>
<name>F2SQJ8_TRIRC</name>
<dbReference type="Proteomes" id="UP000008864">
    <property type="component" value="Unassembled WGS sequence"/>
</dbReference>
<evidence type="ECO:0000313" key="3">
    <source>
        <dbReference type="Proteomes" id="UP000008864"/>
    </source>
</evidence>
<dbReference type="AlphaFoldDB" id="F2SQJ8"/>
<proteinExistence type="predicted"/>
<gene>
    <name evidence="2" type="ORF">TERG_04863</name>
</gene>
<evidence type="ECO:0000256" key="1">
    <source>
        <dbReference type="SAM" id="Phobius"/>
    </source>
</evidence>
<reference evidence="3" key="1">
    <citation type="journal article" date="2012" name="MBio">
        <title>Comparative genome analysis of Trichophyton rubrum and related dermatophytes reveals candidate genes involved in infection.</title>
        <authorList>
            <person name="Martinez D.A."/>
            <person name="Oliver B.G."/>
            <person name="Graeser Y."/>
            <person name="Goldberg J.M."/>
            <person name="Li W."/>
            <person name="Martinez-Rossi N.M."/>
            <person name="Monod M."/>
            <person name="Shelest E."/>
            <person name="Barton R.C."/>
            <person name="Birch E."/>
            <person name="Brakhage A.A."/>
            <person name="Chen Z."/>
            <person name="Gurr S.J."/>
            <person name="Heiman D."/>
            <person name="Heitman J."/>
            <person name="Kosti I."/>
            <person name="Rossi A."/>
            <person name="Saif S."/>
            <person name="Samalova M."/>
            <person name="Saunders C.W."/>
            <person name="Shea T."/>
            <person name="Summerbell R.C."/>
            <person name="Xu J."/>
            <person name="Young S."/>
            <person name="Zeng Q."/>
            <person name="Birren B.W."/>
            <person name="Cuomo C.A."/>
            <person name="White T.C."/>
        </authorList>
    </citation>
    <scope>NUCLEOTIDE SEQUENCE [LARGE SCALE GENOMIC DNA]</scope>
    <source>
        <strain evidence="3">ATCC MYA-4607 / CBS 118892</strain>
    </source>
</reference>
<protein>
    <submittedName>
        <fullName evidence="2">Uncharacterized protein</fullName>
    </submittedName>
</protein>
<dbReference type="InParanoid" id="F2SQJ8"/>
<keyword evidence="3" id="KW-1185">Reference proteome</keyword>
<keyword evidence="1" id="KW-0472">Membrane</keyword>
<dbReference type="EMBL" id="GG700652">
    <property type="protein sequence ID" value="EGD88616.1"/>
    <property type="molecule type" value="Genomic_DNA"/>
</dbReference>
<feature type="transmembrane region" description="Helical" evidence="1">
    <location>
        <begin position="57"/>
        <end position="79"/>
    </location>
</feature>
<accession>F2SQJ8</accession>
<dbReference type="HOGENOM" id="CLU_1983160_0_0_1"/>
<keyword evidence="1" id="KW-0812">Transmembrane</keyword>
<dbReference type="RefSeq" id="XP_003234269.1">
    <property type="nucleotide sequence ID" value="XM_003234221.1"/>
</dbReference>
<sequence length="126" mass="14355">MNFFWQQVLLDVMVCNNRPTNSATALPRLIVSLTRNYFVAQNMRSVILKGKARMDQAYLCMLLSAFAHILSLALLTASLSARSFHYYEDVSKMKDKLCSDIQSHQVHHHKLQISYDAISTSPTHPV</sequence>
<dbReference type="VEuPathDB" id="FungiDB:TERG_04863"/>
<dbReference type="GeneID" id="10372823"/>
<organism evidence="2 3">
    <name type="scientific">Trichophyton rubrum (strain ATCC MYA-4607 / CBS 118892)</name>
    <name type="common">Athlete's foot fungus</name>
    <dbReference type="NCBI Taxonomy" id="559305"/>
    <lineage>
        <taxon>Eukaryota</taxon>
        <taxon>Fungi</taxon>
        <taxon>Dikarya</taxon>
        <taxon>Ascomycota</taxon>
        <taxon>Pezizomycotina</taxon>
        <taxon>Eurotiomycetes</taxon>
        <taxon>Eurotiomycetidae</taxon>
        <taxon>Onygenales</taxon>
        <taxon>Arthrodermataceae</taxon>
        <taxon>Trichophyton</taxon>
    </lineage>
</organism>
<keyword evidence="1" id="KW-1133">Transmembrane helix</keyword>